<dbReference type="GeneID" id="27721226"/>
<feature type="domain" description="Glucose-methanol-choline oxidoreductase N-terminal" evidence="6">
    <location>
        <begin position="501"/>
        <end position="515"/>
    </location>
</feature>
<sequence length="823" mass="90884">MNDNTSHQANNNQSLPFPSSLSRKRQGMKLPLQLKLIPTPPGRYSGPTPLRKTMAPQRTMAQILEDLEEQDELSWEEKELAELTARNTELNKHIKCFASVDWGEEVHSAPKFKFKVVHQLPPGAVSFPLPPGVTVEEALQALEDQIRRYRDAKELAELTARNTEFNKNIKCVAVPAEFSARDNGSALPGHAASASVLKRQVQMREEYDYIIVGGGTVGLTIADRLTEDKDTTVLVIEYGYLDSSNAITAMGPDSNILSDHEMPRATRYYNITSPPMPGLNNRTKDVAAGCVVGGSSAVNGMIFDRGSAEDYDAWVWAAGEWQDEYAKEWGWDNLLPYFKRSVTFHPPDERMQEEYGMTSDEEAAYGGSTPIHSSYAPFQWPAQKLMWDAFKSVEGIDFPVEHADGHAVGVFWFPNSIDPSTRTRSYARLGHYSNENGPYTRPNFHLLPGHRVTQLILDEVDEEDSPEAWEATGVKFTPRDGDMPAEAYQVRAKKEVIVSAGTLHTPQVLQRSGIGPRDVLEAAGVEVKYHLPGVGWNFHDHQMYSVSWNWGVDVGPDSSTLARDPEYAALASELWEANKTGPHSAYPNSGAFLPLSVLTEEFTTIVNQVLAQDPTDYLPDHIDDTLIAGYKQQLQVLARQLNGTSSAVLELLFTGASSFSPINLRVFSRGYVYISPDDDGATGKGDVEPIVDYRALTNPVDVALNRVLLKFMRRFFSGEAMVEALDPTERSPTMDADSDEFEDWLRKTLNPSVAHPSGTCALGPVELGGVVGPDLRVHGARKLRVADCSIMTLVPGTHTSSTAYAIGEKAADLIRGRRIGDEA</sequence>
<keyword evidence="8" id="KW-1185">Reference proteome</keyword>
<dbReference type="VEuPathDB" id="FungiDB:SAPIO_CDS2154"/>
<proteinExistence type="inferred from homology"/>
<evidence type="ECO:0000256" key="2">
    <source>
        <dbReference type="RuleBase" id="RU003968"/>
    </source>
</evidence>
<dbReference type="InterPro" id="IPR036188">
    <property type="entry name" value="FAD/NAD-bd_sf"/>
</dbReference>
<dbReference type="Gene3D" id="3.30.560.10">
    <property type="entry name" value="Glucose Oxidase, domain 3"/>
    <property type="match status" value="1"/>
</dbReference>
<organism evidence="7 8">
    <name type="scientific">Pseudallescheria apiosperma</name>
    <name type="common">Scedosporium apiospermum</name>
    <dbReference type="NCBI Taxonomy" id="563466"/>
    <lineage>
        <taxon>Eukaryota</taxon>
        <taxon>Fungi</taxon>
        <taxon>Dikarya</taxon>
        <taxon>Ascomycota</taxon>
        <taxon>Pezizomycotina</taxon>
        <taxon>Sordariomycetes</taxon>
        <taxon>Hypocreomycetidae</taxon>
        <taxon>Microascales</taxon>
        <taxon>Microascaceae</taxon>
        <taxon>Scedosporium</taxon>
    </lineage>
</organism>
<feature type="domain" description="Glucose-methanol-choline oxidoreductase N-terminal" evidence="5">
    <location>
        <begin position="289"/>
        <end position="312"/>
    </location>
</feature>
<dbReference type="PANTHER" id="PTHR11552:SF115">
    <property type="entry name" value="DEHYDROGENASE XPTC-RELATED"/>
    <property type="match status" value="1"/>
</dbReference>
<feature type="coiled-coil region" evidence="3">
    <location>
        <begin position="132"/>
        <end position="159"/>
    </location>
</feature>
<dbReference type="AlphaFoldDB" id="A0A084GDC9"/>
<keyword evidence="3" id="KW-0175">Coiled coil</keyword>
<reference evidence="7 8" key="1">
    <citation type="journal article" date="2014" name="Genome Announc.">
        <title>Draft genome sequence of the pathogenic fungus Scedosporium apiospermum.</title>
        <authorList>
            <person name="Vandeputte P."/>
            <person name="Ghamrawi S."/>
            <person name="Rechenmann M."/>
            <person name="Iltis A."/>
            <person name="Giraud S."/>
            <person name="Fleury M."/>
            <person name="Thornton C."/>
            <person name="Delhaes L."/>
            <person name="Meyer W."/>
            <person name="Papon N."/>
            <person name="Bouchara J.P."/>
        </authorList>
    </citation>
    <scope>NUCLEOTIDE SEQUENCE [LARGE SCALE GENOMIC DNA]</scope>
    <source>
        <strain evidence="7 8">IHEM 14462</strain>
    </source>
</reference>
<evidence type="ECO:0000256" key="1">
    <source>
        <dbReference type="ARBA" id="ARBA00010790"/>
    </source>
</evidence>
<dbReference type="GO" id="GO:0050660">
    <property type="term" value="F:flavin adenine dinucleotide binding"/>
    <property type="evidence" value="ECO:0007669"/>
    <property type="project" value="InterPro"/>
</dbReference>
<name>A0A084GDC9_PSEDA</name>
<keyword evidence="7" id="KW-0560">Oxidoreductase</keyword>
<dbReference type="SUPFAM" id="SSF51905">
    <property type="entry name" value="FAD/NAD(P)-binding domain"/>
    <property type="match status" value="1"/>
</dbReference>
<evidence type="ECO:0000259" key="6">
    <source>
        <dbReference type="PROSITE" id="PS00624"/>
    </source>
</evidence>
<dbReference type="EC" id="1.1.3.13" evidence="7"/>
<dbReference type="OrthoDB" id="269227at2759"/>
<evidence type="ECO:0000313" key="7">
    <source>
        <dbReference type="EMBL" id="KEZ45341.1"/>
    </source>
</evidence>
<dbReference type="Pfam" id="PF00732">
    <property type="entry name" value="GMC_oxred_N"/>
    <property type="match status" value="1"/>
</dbReference>
<dbReference type="Proteomes" id="UP000028545">
    <property type="component" value="Unassembled WGS sequence"/>
</dbReference>
<dbReference type="Gene3D" id="3.50.50.60">
    <property type="entry name" value="FAD/NAD(P)-binding domain"/>
    <property type="match status" value="1"/>
</dbReference>
<dbReference type="KEGG" id="sapo:SAPIO_CDS2154"/>
<dbReference type="Pfam" id="PF05199">
    <property type="entry name" value="GMC_oxred_C"/>
    <property type="match status" value="1"/>
</dbReference>
<comment type="caution">
    <text evidence="7">The sequence shown here is derived from an EMBL/GenBank/DDBJ whole genome shotgun (WGS) entry which is preliminary data.</text>
</comment>
<dbReference type="OMA" id="DEYAKEW"/>
<gene>
    <name evidence="7" type="ORF">SAPIO_CDS2154</name>
</gene>
<keyword evidence="2" id="KW-0274">FAD</keyword>
<accession>A0A084GDC9</accession>
<dbReference type="InterPro" id="IPR007867">
    <property type="entry name" value="GMC_OxRtase_C"/>
</dbReference>
<dbReference type="PROSITE" id="PS00624">
    <property type="entry name" value="GMC_OXRED_2"/>
    <property type="match status" value="1"/>
</dbReference>
<feature type="compositionally biased region" description="Polar residues" evidence="4">
    <location>
        <begin position="1"/>
        <end position="21"/>
    </location>
</feature>
<dbReference type="PANTHER" id="PTHR11552">
    <property type="entry name" value="GLUCOSE-METHANOL-CHOLINE GMC OXIDOREDUCTASE"/>
    <property type="match status" value="1"/>
</dbReference>
<dbReference type="SUPFAM" id="SSF54373">
    <property type="entry name" value="FAD-linked reductases, C-terminal domain"/>
    <property type="match status" value="1"/>
</dbReference>
<dbReference type="PROSITE" id="PS00623">
    <property type="entry name" value="GMC_OXRED_1"/>
    <property type="match status" value="1"/>
</dbReference>
<dbReference type="RefSeq" id="XP_016645140.1">
    <property type="nucleotide sequence ID" value="XM_016785262.1"/>
</dbReference>
<keyword evidence="2" id="KW-0285">Flavoprotein</keyword>
<evidence type="ECO:0000313" key="8">
    <source>
        <dbReference type="Proteomes" id="UP000028545"/>
    </source>
</evidence>
<evidence type="ECO:0000256" key="3">
    <source>
        <dbReference type="SAM" id="Coils"/>
    </source>
</evidence>
<feature type="region of interest" description="Disordered" evidence="4">
    <location>
        <begin position="1"/>
        <end position="23"/>
    </location>
</feature>
<dbReference type="GO" id="GO:0047639">
    <property type="term" value="F:alcohol oxidase activity"/>
    <property type="evidence" value="ECO:0007669"/>
    <property type="project" value="UniProtKB-EC"/>
</dbReference>
<evidence type="ECO:0000256" key="4">
    <source>
        <dbReference type="SAM" id="MobiDB-lite"/>
    </source>
</evidence>
<evidence type="ECO:0000259" key="5">
    <source>
        <dbReference type="PROSITE" id="PS00623"/>
    </source>
</evidence>
<dbReference type="InterPro" id="IPR000172">
    <property type="entry name" value="GMC_OxRdtase_N"/>
</dbReference>
<comment type="similarity">
    <text evidence="1 2">Belongs to the GMC oxidoreductase family.</text>
</comment>
<dbReference type="EMBL" id="JOWA01000085">
    <property type="protein sequence ID" value="KEZ45341.1"/>
    <property type="molecule type" value="Genomic_DNA"/>
</dbReference>
<dbReference type="HOGENOM" id="CLU_002865_6_1_1"/>
<dbReference type="GO" id="GO:0044550">
    <property type="term" value="P:secondary metabolite biosynthetic process"/>
    <property type="evidence" value="ECO:0007669"/>
    <property type="project" value="TreeGrafter"/>
</dbReference>
<dbReference type="InterPro" id="IPR012132">
    <property type="entry name" value="GMC_OxRdtase"/>
</dbReference>
<protein>
    <submittedName>
        <fullName evidence="7">Alcohol oxidase</fullName>
        <ecNumber evidence="7">1.1.3.13</ecNumber>
    </submittedName>
</protein>